<evidence type="ECO:0000313" key="2">
    <source>
        <dbReference type="EMBL" id="KAF9760853.1"/>
    </source>
</evidence>
<keyword evidence="1" id="KW-0732">Signal</keyword>
<comment type="caution">
    <text evidence="2">The sequence shown here is derived from an EMBL/GenBank/DDBJ whole genome shotgun (WGS) entry which is preliminary data.</text>
</comment>
<reference evidence="2 3" key="1">
    <citation type="journal article" date="2020" name="Genome Biol. Evol.">
        <title>Comparative genomics of strictly vertically transmitted, feminizing microsporidia endosymbionts of amphipod crustaceans.</title>
        <authorList>
            <person name="Cormier A."/>
            <person name="Chebbi M.A."/>
            <person name="Giraud I."/>
            <person name="Wattier R."/>
            <person name="Teixeira M."/>
            <person name="Gilbert C."/>
            <person name="Rigaud T."/>
            <person name="Cordaux R."/>
        </authorList>
    </citation>
    <scope>NUCLEOTIDE SEQUENCE [LARGE SCALE GENOMIC DNA]</scope>
    <source>
        <strain evidence="2 3">Ou3-Ou53</strain>
    </source>
</reference>
<organism evidence="2 3">
    <name type="scientific">Nosema granulosis</name>
    <dbReference type="NCBI Taxonomy" id="83296"/>
    <lineage>
        <taxon>Eukaryota</taxon>
        <taxon>Fungi</taxon>
        <taxon>Fungi incertae sedis</taxon>
        <taxon>Microsporidia</taxon>
        <taxon>Nosematidae</taxon>
        <taxon>Nosema</taxon>
    </lineage>
</organism>
<dbReference type="Proteomes" id="UP000740883">
    <property type="component" value="Unassembled WGS sequence"/>
</dbReference>
<gene>
    <name evidence="2" type="ORF">NGRA_2984</name>
</gene>
<evidence type="ECO:0000256" key="1">
    <source>
        <dbReference type="SAM" id="SignalP"/>
    </source>
</evidence>
<feature type="signal peptide" evidence="1">
    <location>
        <begin position="1"/>
        <end position="18"/>
    </location>
</feature>
<dbReference type="EMBL" id="SBJO01000494">
    <property type="protein sequence ID" value="KAF9760853.1"/>
    <property type="molecule type" value="Genomic_DNA"/>
</dbReference>
<evidence type="ECO:0000313" key="3">
    <source>
        <dbReference type="Proteomes" id="UP000740883"/>
    </source>
</evidence>
<dbReference type="AlphaFoldDB" id="A0A9P6GVK6"/>
<feature type="chain" id="PRO_5040142964" evidence="1">
    <location>
        <begin position="19"/>
        <end position="379"/>
    </location>
</feature>
<sequence>MLLFILFFYGTILKTREALDNTYSGLKQGYLIKEKIFDKDFKSILKDNVEVEEVKIENINYFPIQIGKTLQSATFRVLDKKYIDENSSELIYYGSDLDKIIPRASNLAIIRYHFKYSTNKKAHICETMIKFNYTKADGHKFIKIRDTTDQNLKDYFEMAVFRAILLASDLDKKNLTAEIDSVFKSKRQFSKYFNDEKIAKSYILMLINDYKAINKKKNGKVIEKYLKKLSEYYLSLYKGKWMLSTTLRRQISKDLLRRQQMNLSICGMVNELILLINCLRNKEGTKQTALYVEQVQCGEGFRIENCYILHIVGVDELSPQDVSLILKTKDGKILKVDVLIDYTRIIIPFGDIKHEDVKQFKVKIKLPKGELYEKTIKFI</sequence>
<keyword evidence="3" id="KW-1185">Reference proteome</keyword>
<proteinExistence type="predicted"/>
<protein>
    <submittedName>
        <fullName evidence="2">Uncharacterized protein</fullName>
    </submittedName>
</protein>
<name>A0A9P6GVK6_9MICR</name>
<accession>A0A9P6GVK6</accession>